<protein>
    <submittedName>
        <fullName evidence="3">Uncharacterized protein</fullName>
    </submittedName>
</protein>
<proteinExistence type="predicted"/>
<keyword evidence="2" id="KW-0812">Transmembrane</keyword>
<keyword evidence="4" id="KW-1185">Reference proteome</keyword>
<feature type="transmembrane region" description="Helical" evidence="2">
    <location>
        <begin position="92"/>
        <end position="113"/>
    </location>
</feature>
<dbReference type="PANTHER" id="PTHR36009">
    <property type="match status" value="1"/>
</dbReference>
<dbReference type="EMBL" id="LHPG02000005">
    <property type="protein sequence ID" value="PRW58694.1"/>
    <property type="molecule type" value="Genomic_DNA"/>
</dbReference>
<dbReference type="PANTHER" id="PTHR36009:SF3">
    <property type="entry name" value="TRANSMEMBRANE PROTEIN"/>
    <property type="match status" value="1"/>
</dbReference>
<name>A0A2P6TXA7_CHLSO</name>
<keyword evidence="2" id="KW-1133">Transmembrane helix</keyword>
<feature type="region of interest" description="Disordered" evidence="1">
    <location>
        <begin position="17"/>
        <end position="87"/>
    </location>
</feature>
<sequence length="320" mass="33920">MATRAALVAAPLAPGALQRPAALPASPRLACSARSPRSTLAVPQLQRLVPAARQQRRLPPPAASGGSEQEPAAGQQPPAAPGGGSGPDGGSLLASLGLWGLWAGLAGYAFLVAPNQTPLRDAYFLEKLVGLGVDDGVTLNAIVTNLFLVMGVWPLIYTSLLIPSGKSDNGVPAWPFVTLSYGIGAFGLLPFMALWQPPRQPPKVPADAADLQGWQNLMQKGMESPVVAVLCLAGATWCVAQAALAGPQQWNAYFRLLEESRFINVMTCDFLCLCALAPFWMANDAQLRNWDKRDSLLPILSVLPLFGPAIYLCLRPRAQP</sequence>
<dbReference type="OrthoDB" id="47210at2759"/>
<reference evidence="3 4" key="1">
    <citation type="journal article" date="2018" name="Plant J.">
        <title>Genome sequences of Chlorella sorokiniana UTEX 1602 and Micractinium conductrix SAG 241.80: implications to maltose excretion by a green alga.</title>
        <authorList>
            <person name="Arriola M.B."/>
            <person name="Velmurugan N."/>
            <person name="Zhang Y."/>
            <person name="Plunkett M.H."/>
            <person name="Hondzo H."/>
            <person name="Barney B.M."/>
        </authorList>
    </citation>
    <scope>NUCLEOTIDE SEQUENCE [LARGE SCALE GENOMIC DNA]</scope>
    <source>
        <strain evidence="4">UTEX 1602</strain>
    </source>
</reference>
<evidence type="ECO:0000256" key="1">
    <source>
        <dbReference type="SAM" id="MobiDB-lite"/>
    </source>
</evidence>
<dbReference type="AlphaFoldDB" id="A0A2P6TXA7"/>
<evidence type="ECO:0000313" key="4">
    <source>
        <dbReference type="Proteomes" id="UP000239899"/>
    </source>
</evidence>
<evidence type="ECO:0000256" key="2">
    <source>
        <dbReference type="SAM" id="Phobius"/>
    </source>
</evidence>
<feature type="transmembrane region" description="Helical" evidence="2">
    <location>
        <begin position="137"/>
        <end position="156"/>
    </location>
</feature>
<feature type="compositionally biased region" description="Low complexity" evidence="1">
    <location>
        <begin position="17"/>
        <end position="33"/>
    </location>
</feature>
<feature type="transmembrane region" description="Helical" evidence="2">
    <location>
        <begin position="295"/>
        <end position="314"/>
    </location>
</feature>
<organism evidence="3 4">
    <name type="scientific">Chlorella sorokiniana</name>
    <name type="common">Freshwater green alga</name>
    <dbReference type="NCBI Taxonomy" id="3076"/>
    <lineage>
        <taxon>Eukaryota</taxon>
        <taxon>Viridiplantae</taxon>
        <taxon>Chlorophyta</taxon>
        <taxon>core chlorophytes</taxon>
        <taxon>Trebouxiophyceae</taxon>
        <taxon>Chlorellales</taxon>
        <taxon>Chlorellaceae</taxon>
        <taxon>Chlorella clade</taxon>
        <taxon>Chlorella</taxon>
    </lineage>
</organism>
<feature type="transmembrane region" description="Helical" evidence="2">
    <location>
        <begin position="262"/>
        <end position="283"/>
    </location>
</feature>
<dbReference type="Proteomes" id="UP000239899">
    <property type="component" value="Unassembled WGS sequence"/>
</dbReference>
<gene>
    <name evidence="3" type="ORF">C2E21_3280</name>
</gene>
<accession>A0A2P6TXA7</accession>
<evidence type="ECO:0000313" key="3">
    <source>
        <dbReference type="EMBL" id="PRW58694.1"/>
    </source>
</evidence>
<comment type="caution">
    <text evidence="3">The sequence shown here is derived from an EMBL/GenBank/DDBJ whole genome shotgun (WGS) entry which is preliminary data.</text>
</comment>
<keyword evidence="2" id="KW-0472">Membrane</keyword>
<feature type="transmembrane region" description="Helical" evidence="2">
    <location>
        <begin position="176"/>
        <end position="195"/>
    </location>
</feature>